<protein>
    <submittedName>
        <fullName evidence="1">Uncharacterized protein</fullName>
    </submittedName>
</protein>
<evidence type="ECO:0000313" key="1">
    <source>
        <dbReference type="EMBL" id="HCA02806.1"/>
    </source>
</evidence>
<proteinExistence type="predicted"/>
<gene>
    <name evidence="1" type="ORF">DEO68_11625</name>
</gene>
<sequence>MTTQQTQAGMFYDAARKSSERDQLFLELVRDGLTKRELNENIQRRPSLWGRYKGWLKKLPA</sequence>
<dbReference type="EMBL" id="DOTR01000060">
    <property type="protein sequence ID" value="HCA02806.1"/>
    <property type="molecule type" value="Genomic_DNA"/>
</dbReference>
<accession>A0A3D0KH48</accession>
<comment type="caution">
    <text evidence="1">The sequence shown here is derived from an EMBL/GenBank/DDBJ whole genome shotgun (WGS) entry which is preliminary data.</text>
</comment>
<reference evidence="1" key="1">
    <citation type="journal article" date="2018" name="Nat. Biotechnol.">
        <title>A standardized bacterial taxonomy based on genome phylogeny substantially revises the tree of life.</title>
        <authorList>
            <person name="Parks D.H."/>
            <person name="Chuvochina M."/>
            <person name="Waite D.W."/>
            <person name="Rinke C."/>
            <person name="Skarshewski A."/>
            <person name="Chaumeil P.A."/>
            <person name="Hugenholtz P."/>
        </authorList>
    </citation>
    <scope>NUCLEOTIDE SEQUENCE [LARGE SCALE GENOMIC DNA]</scope>
    <source>
        <strain evidence="1">UBA11284</strain>
    </source>
</reference>
<organism evidence="1">
    <name type="scientific">Halomonas campaniensis</name>
    <dbReference type="NCBI Taxonomy" id="213554"/>
    <lineage>
        <taxon>Bacteria</taxon>
        <taxon>Pseudomonadati</taxon>
        <taxon>Pseudomonadota</taxon>
        <taxon>Gammaproteobacteria</taxon>
        <taxon>Oceanospirillales</taxon>
        <taxon>Halomonadaceae</taxon>
        <taxon>Halomonas</taxon>
    </lineage>
</organism>
<name>A0A3D0KH48_9GAMM</name>
<dbReference type="AlphaFoldDB" id="A0A3D0KH48"/>